<gene>
    <name evidence="2" type="ORF">MEDL_7663</name>
</gene>
<accession>A0A8S3QD82</accession>
<feature type="domain" description="Novel STAND NTPase 3" evidence="1">
    <location>
        <begin position="43"/>
        <end position="200"/>
    </location>
</feature>
<dbReference type="Proteomes" id="UP000683360">
    <property type="component" value="Unassembled WGS sequence"/>
</dbReference>
<keyword evidence="3" id="KW-1185">Reference proteome</keyword>
<evidence type="ECO:0000313" key="2">
    <source>
        <dbReference type="EMBL" id="CAG2192511.1"/>
    </source>
</evidence>
<organism evidence="2 3">
    <name type="scientific">Mytilus edulis</name>
    <name type="common">Blue mussel</name>
    <dbReference type="NCBI Taxonomy" id="6550"/>
    <lineage>
        <taxon>Eukaryota</taxon>
        <taxon>Metazoa</taxon>
        <taxon>Spiralia</taxon>
        <taxon>Lophotrochozoa</taxon>
        <taxon>Mollusca</taxon>
        <taxon>Bivalvia</taxon>
        <taxon>Autobranchia</taxon>
        <taxon>Pteriomorphia</taxon>
        <taxon>Mytilida</taxon>
        <taxon>Mytiloidea</taxon>
        <taxon>Mytilidae</taxon>
        <taxon>Mytilinae</taxon>
        <taxon>Mytilus</taxon>
    </lineage>
</organism>
<sequence>MDDCIKKGYDYQEQLMQRFNQALIKVKNQTHMAIDCHMQEETFVETNAVRKCVDWMDRKDVFIIIGGEGSGKSRIGLEILRQFGLTDEDFDLFKVMDFRQVMDIITDERKTVMLLDGVLPTKGCSHKKMINYDILDLLHARLCKGDVKLIFTLDSSNSNSSKGLLASHRLFENCCKINLSSDRFSMSEDEKANLLFNFCKRYNVGLTWDTQGYEGDSKEFYLDGRTIYDIAKTDPFIGYPKACFMFTSDKRFLKLGINFFKHPDQSLIDEINSLRDCTDINLEMNISYALLVYTLLNTSSFDVNRIEISKLETIIESCGNCQRRRLFDSKVKKIAEQIDGRFLKQDTQTRVYHFKHPMINEAIAISYFEVNPSAVISVLNFDFIIDLIRLERDDLEKQKINLIVAKDMFGYLTKRLFILFEKYYKMRSAEFMKTLCGSSIILQNNPDFLGLLIKEFDNFTSQDTIGIQIEDRHEHVSFCFPRALLWFLIQKHNVDKPIATSPSFH</sequence>
<dbReference type="AlphaFoldDB" id="A0A8S3QD82"/>
<evidence type="ECO:0000313" key="3">
    <source>
        <dbReference type="Proteomes" id="UP000683360"/>
    </source>
</evidence>
<dbReference type="Pfam" id="PF20720">
    <property type="entry name" value="nSTAND3"/>
    <property type="match status" value="1"/>
</dbReference>
<comment type="caution">
    <text evidence="2">The sequence shown here is derived from an EMBL/GenBank/DDBJ whole genome shotgun (WGS) entry which is preliminary data.</text>
</comment>
<proteinExistence type="predicted"/>
<dbReference type="EMBL" id="CAJPWZ010000404">
    <property type="protein sequence ID" value="CAG2192511.1"/>
    <property type="molecule type" value="Genomic_DNA"/>
</dbReference>
<name>A0A8S3QD82_MYTED</name>
<dbReference type="OrthoDB" id="6092734at2759"/>
<reference evidence="2" key="1">
    <citation type="submission" date="2021-03" db="EMBL/GenBank/DDBJ databases">
        <authorList>
            <person name="Bekaert M."/>
        </authorList>
    </citation>
    <scope>NUCLEOTIDE SEQUENCE</scope>
</reference>
<protein>
    <recommendedName>
        <fullName evidence="1">Novel STAND NTPase 3 domain-containing protein</fullName>
    </recommendedName>
</protein>
<evidence type="ECO:0000259" key="1">
    <source>
        <dbReference type="Pfam" id="PF20720"/>
    </source>
</evidence>
<dbReference type="InterPro" id="IPR049050">
    <property type="entry name" value="nSTAND3"/>
</dbReference>